<sequence length="120" mass="13397">MTLSQATLILPAHMLPGGVAPSANDFGFEHVDKQRLECDGSVILTEFTFHSPLGTVDKIERVRTFDKAAEHFIWHLAKGTPYQITKLFSNGSQTTNSFLYQNNKLTSQPHPLIELLTISQ</sequence>
<keyword evidence="2" id="KW-1185">Reference proteome</keyword>
<evidence type="ECO:0000313" key="1">
    <source>
        <dbReference type="EMBL" id="MDV5172148.1"/>
    </source>
</evidence>
<dbReference type="EMBL" id="JAWJZI010000023">
    <property type="protein sequence ID" value="MDV5172148.1"/>
    <property type="molecule type" value="Genomic_DNA"/>
</dbReference>
<reference evidence="1 2" key="1">
    <citation type="submission" date="2023-10" db="EMBL/GenBank/DDBJ databases">
        <title>Marine bacteria isolated from horseshoe crab.</title>
        <authorList>
            <person name="Cheng T.H."/>
        </authorList>
    </citation>
    <scope>NUCLEOTIDE SEQUENCE [LARGE SCALE GENOMIC DNA]</scope>
    <source>
        <strain evidence="1 2">HSC6</strain>
    </source>
</reference>
<gene>
    <name evidence="1" type="ORF">R2X38_24400</name>
</gene>
<name>A0ABU3ZQ66_9GAMM</name>
<organism evidence="1 2">
    <name type="scientific">Photobacterium rosenbergii</name>
    <dbReference type="NCBI Taxonomy" id="294936"/>
    <lineage>
        <taxon>Bacteria</taxon>
        <taxon>Pseudomonadati</taxon>
        <taxon>Pseudomonadota</taxon>
        <taxon>Gammaproteobacteria</taxon>
        <taxon>Vibrionales</taxon>
        <taxon>Vibrionaceae</taxon>
        <taxon>Photobacterium</taxon>
    </lineage>
</organism>
<proteinExistence type="predicted"/>
<protein>
    <submittedName>
        <fullName evidence="1">Uncharacterized protein</fullName>
    </submittedName>
</protein>
<comment type="caution">
    <text evidence="1">The sequence shown here is derived from an EMBL/GenBank/DDBJ whole genome shotgun (WGS) entry which is preliminary data.</text>
</comment>
<dbReference type="Proteomes" id="UP001186452">
    <property type="component" value="Unassembled WGS sequence"/>
</dbReference>
<dbReference type="RefSeq" id="WP_317524943.1">
    <property type="nucleotide sequence ID" value="NZ_JAWJZI010000023.1"/>
</dbReference>
<evidence type="ECO:0000313" key="2">
    <source>
        <dbReference type="Proteomes" id="UP001186452"/>
    </source>
</evidence>
<accession>A0ABU3ZQ66</accession>